<dbReference type="Proteomes" id="UP001149140">
    <property type="component" value="Unassembled WGS sequence"/>
</dbReference>
<proteinExistence type="inferred from homology"/>
<dbReference type="EMBL" id="JAPDOD010000062">
    <property type="protein sequence ID" value="MDA0166300.1"/>
    <property type="molecule type" value="Genomic_DNA"/>
</dbReference>
<gene>
    <name evidence="6" type="ORF">OM076_38905</name>
</gene>
<dbReference type="PANTHER" id="PTHR33337:SF40">
    <property type="entry name" value="CENP-V_GFA DOMAIN-CONTAINING PROTEIN-RELATED"/>
    <property type="match status" value="1"/>
</dbReference>
<evidence type="ECO:0000259" key="5">
    <source>
        <dbReference type="PROSITE" id="PS51891"/>
    </source>
</evidence>
<evidence type="ECO:0000256" key="1">
    <source>
        <dbReference type="ARBA" id="ARBA00005495"/>
    </source>
</evidence>
<evidence type="ECO:0000313" key="7">
    <source>
        <dbReference type="Proteomes" id="UP001149140"/>
    </source>
</evidence>
<dbReference type="RefSeq" id="WP_270045557.1">
    <property type="nucleotide sequence ID" value="NZ_JAPDOD010000062.1"/>
</dbReference>
<dbReference type="AlphaFoldDB" id="A0A9X3N0T8"/>
<keyword evidence="7" id="KW-1185">Reference proteome</keyword>
<protein>
    <submittedName>
        <fullName evidence="6">GFA family protein</fullName>
    </submittedName>
</protein>
<keyword evidence="4" id="KW-0456">Lyase</keyword>
<name>A0A9X3N0T8_9ACTN</name>
<dbReference type="Gene3D" id="3.90.1590.10">
    <property type="entry name" value="glutathione-dependent formaldehyde- activating enzyme (gfa)"/>
    <property type="match status" value="1"/>
</dbReference>
<evidence type="ECO:0000256" key="3">
    <source>
        <dbReference type="ARBA" id="ARBA00022833"/>
    </source>
</evidence>
<keyword evidence="2" id="KW-0479">Metal-binding</keyword>
<accession>A0A9X3N0T8</accession>
<dbReference type="GO" id="GO:0046872">
    <property type="term" value="F:metal ion binding"/>
    <property type="evidence" value="ECO:0007669"/>
    <property type="project" value="UniProtKB-KW"/>
</dbReference>
<evidence type="ECO:0000256" key="2">
    <source>
        <dbReference type="ARBA" id="ARBA00022723"/>
    </source>
</evidence>
<dbReference type="PANTHER" id="PTHR33337">
    <property type="entry name" value="GFA DOMAIN-CONTAINING PROTEIN"/>
    <property type="match status" value="1"/>
</dbReference>
<dbReference type="PROSITE" id="PS51891">
    <property type="entry name" value="CENP_V_GFA"/>
    <property type="match status" value="1"/>
</dbReference>
<comment type="similarity">
    <text evidence="1">Belongs to the Gfa family.</text>
</comment>
<comment type="caution">
    <text evidence="6">The sequence shown here is derived from an EMBL/GenBank/DDBJ whole genome shotgun (WGS) entry which is preliminary data.</text>
</comment>
<keyword evidence="3" id="KW-0862">Zinc</keyword>
<dbReference type="SUPFAM" id="SSF51316">
    <property type="entry name" value="Mss4-like"/>
    <property type="match status" value="1"/>
</dbReference>
<dbReference type="InterPro" id="IPR011057">
    <property type="entry name" value="Mss4-like_sf"/>
</dbReference>
<evidence type="ECO:0000256" key="4">
    <source>
        <dbReference type="ARBA" id="ARBA00023239"/>
    </source>
</evidence>
<reference evidence="6" key="1">
    <citation type="submission" date="2022-10" db="EMBL/GenBank/DDBJ databases">
        <title>The WGS of Solirubrobacter ginsenosidimutans DSM 21036.</title>
        <authorList>
            <person name="Jiang Z."/>
        </authorList>
    </citation>
    <scope>NUCLEOTIDE SEQUENCE</scope>
    <source>
        <strain evidence="6">DSM 21036</strain>
    </source>
</reference>
<organism evidence="6 7">
    <name type="scientific">Solirubrobacter ginsenosidimutans</name>
    <dbReference type="NCBI Taxonomy" id="490573"/>
    <lineage>
        <taxon>Bacteria</taxon>
        <taxon>Bacillati</taxon>
        <taxon>Actinomycetota</taxon>
        <taxon>Thermoleophilia</taxon>
        <taxon>Solirubrobacterales</taxon>
        <taxon>Solirubrobacteraceae</taxon>
        <taxon>Solirubrobacter</taxon>
    </lineage>
</organism>
<feature type="domain" description="CENP-V/GFA" evidence="5">
    <location>
        <begin position="4"/>
        <end position="148"/>
    </location>
</feature>
<dbReference type="InterPro" id="IPR006913">
    <property type="entry name" value="CENP-V/GFA"/>
</dbReference>
<evidence type="ECO:0000313" key="6">
    <source>
        <dbReference type="EMBL" id="MDA0166300.1"/>
    </source>
</evidence>
<sequence>MATRKASCNCGKLSVTYDGPDPERVSLCQCYECQRRTGSMFGVQTRLPIEHVTIEGESTTWTFPSESGKPSEFRSCDSAGATYHFCPECGSTVYWDLTIAPGFLGAAVGAFTDPTFPPPVIAGFEAYGAAWALNVSGLSMPGGHHDYDGTSHGGKRL</sequence>
<dbReference type="GO" id="GO:0016846">
    <property type="term" value="F:carbon-sulfur lyase activity"/>
    <property type="evidence" value="ECO:0007669"/>
    <property type="project" value="InterPro"/>
</dbReference>
<dbReference type="Pfam" id="PF04828">
    <property type="entry name" value="GFA"/>
    <property type="match status" value="1"/>
</dbReference>